<dbReference type="GO" id="GO:0016989">
    <property type="term" value="F:sigma factor antagonist activity"/>
    <property type="evidence" value="ECO:0007669"/>
    <property type="project" value="TreeGrafter"/>
</dbReference>
<feature type="domain" description="FecR protein" evidence="2">
    <location>
        <begin position="149"/>
        <end position="246"/>
    </location>
</feature>
<dbReference type="PIRSF" id="PIRSF018266">
    <property type="entry name" value="FecR"/>
    <property type="match status" value="1"/>
</dbReference>
<evidence type="ECO:0000259" key="2">
    <source>
        <dbReference type="Pfam" id="PF04773"/>
    </source>
</evidence>
<dbReference type="InterPro" id="IPR032623">
    <property type="entry name" value="FecR_N"/>
</dbReference>
<dbReference type="Pfam" id="PF16220">
    <property type="entry name" value="DUF4880"/>
    <property type="match status" value="1"/>
</dbReference>
<evidence type="ECO:0000313" key="5">
    <source>
        <dbReference type="Proteomes" id="UP000183529"/>
    </source>
</evidence>
<dbReference type="EMBL" id="FNZM01000021">
    <property type="protein sequence ID" value="SEK12063.1"/>
    <property type="molecule type" value="Genomic_DNA"/>
</dbReference>
<dbReference type="PANTHER" id="PTHR30273:SF2">
    <property type="entry name" value="PROTEIN FECR"/>
    <property type="match status" value="1"/>
</dbReference>
<proteinExistence type="predicted"/>
<feature type="region of interest" description="Disordered" evidence="1">
    <location>
        <begin position="1"/>
        <end position="25"/>
    </location>
</feature>
<feature type="domain" description="FecR N-terminal" evidence="3">
    <location>
        <begin position="34"/>
        <end position="71"/>
    </location>
</feature>
<dbReference type="Pfam" id="PF04773">
    <property type="entry name" value="FecR"/>
    <property type="match status" value="1"/>
</dbReference>
<accession>A0AAQ1JXG1</accession>
<dbReference type="RefSeq" id="WP_080180407.1">
    <property type="nucleotide sequence ID" value="NZ_CADFGN010000016.1"/>
</dbReference>
<protein>
    <submittedName>
        <fullName evidence="4">FecR family protein</fullName>
    </submittedName>
</protein>
<reference evidence="4 5" key="1">
    <citation type="submission" date="2016-10" db="EMBL/GenBank/DDBJ databases">
        <authorList>
            <person name="Varghese N."/>
            <person name="Submissions S."/>
        </authorList>
    </citation>
    <scope>NUCLEOTIDE SEQUENCE [LARGE SCALE GENOMIC DNA]</scope>
    <source>
        <strain evidence="4 5">LMG 22274</strain>
    </source>
</reference>
<sequence length="362" mass="38643">MTKEFPQPAMSVSTSADTPSDARAAAHARRVRAEAAVWVVRIDAGRATPDDARLARWRARSPLHCAAFDDALAQWRSADALHVSARTDAAAQRVDRRAEQPVEQRMEPRARRPAARFALASIFTPPRAAFASLCVALGVGAAWYVHAPDLSTSSGEVRTFALDDGSIVKLDADSAIDVRYDAHERRIVLARGRAAFDVKHGDARRFVVRAGDGEVVDIGTAFQASLPGDDAQHSGESLVTVTQGRVDVRNAWGNLEAGAGQSVAYGDAVRAPAAAVVDAYSVTAWQRGRMVFTDAPLADVAAALNRYWKGHFIYVRGSAATLRVSGNFAIGAPAQALDTLAETLRLQATRIAGRVVILSAPS</sequence>
<name>A0AAQ1JXG1_9BURK</name>
<gene>
    <name evidence="4" type="ORF">SAMN05216550_12185</name>
</gene>
<evidence type="ECO:0000313" key="4">
    <source>
        <dbReference type="EMBL" id="SEK12063.1"/>
    </source>
</evidence>
<organism evidence="4 5">
    <name type="scientific">Paraburkholderia tropica</name>
    <dbReference type="NCBI Taxonomy" id="92647"/>
    <lineage>
        <taxon>Bacteria</taxon>
        <taxon>Pseudomonadati</taxon>
        <taxon>Pseudomonadota</taxon>
        <taxon>Betaproteobacteria</taxon>
        <taxon>Burkholderiales</taxon>
        <taxon>Burkholderiaceae</taxon>
        <taxon>Paraburkholderia</taxon>
    </lineage>
</organism>
<evidence type="ECO:0000256" key="1">
    <source>
        <dbReference type="SAM" id="MobiDB-lite"/>
    </source>
</evidence>
<dbReference type="InterPro" id="IPR006860">
    <property type="entry name" value="FecR"/>
</dbReference>
<dbReference type="Proteomes" id="UP000183529">
    <property type="component" value="Unassembled WGS sequence"/>
</dbReference>
<dbReference type="AlphaFoldDB" id="A0AAQ1JXG1"/>
<comment type="caution">
    <text evidence="4">The sequence shown here is derived from an EMBL/GenBank/DDBJ whole genome shotgun (WGS) entry which is preliminary data.</text>
</comment>
<dbReference type="InterPro" id="IPR012373">
    <property type="entry name" value="Ferrdict_sens_TM"/>
</dbReference>
<evidence type="ECO:0000259" key="3">
    <source>
        <dbReference type="Pfam" id="PF16220"/>
    </source>
</evidence>
<dbReference type="Gene3D" id="2.60.120.1440">
    <property type="match status" value="1"/>
</dbReference>
<dbReference type="PANTHER" id="PTHR30273">
    <property type="entry name" value="PERIPLASMIC SIGNAL SENSOR AND SIGMA FACTOR ACTIVATOR FECR-RELATED"/>
    <property type="match status" value="1"/>
</dbReference>
<dbReference type="Gene3D" id="3.55.50.30">
    <property type="match status" value="1"/>
</dbReference>